<feature type="region of interest" description="Disordered" evidence="1">
    <location>
        <begin position="40"/>
        <end position="76"/>
    </location>
</feature>
<dbReference type="AlphaFoldDB" id="A0A183A548"/>
<accession>A0A183A548</accession>
<evidence type="ECO:0000313" key="3">
    <source>
        <dbReference type="Proteomes" id="UP000272942"/>
    </source>
</evidence>
<proteinExistence type="predicted"/>
<dbReference type="WBParaSite" id="ECPE_0000208301-mRNA-1">
    <property type="protein sequence ID" value="ECPE_0000208301-mRNA-1"/>
    <property type="gene ID" value="ECPE_0000208301"/>
</dbReference>
<protein>
    <submittedName>
        <fullName evidence="2 4">Uncharacterized protein</fullName>
    </submittedName>
</protein>
<evidence type="ECO:0000256" key="1">
    <source>
        <dbReference type="SAM" id="MobiDB-lite"/>
    </source>
</evidence>
<evidence type="ECO:0000313" key="4">
    <source>
        <dbReference type="WBParaSite" id="ECPE_0000208301-mRNA-1"/>
    </source>
</evidence>
<reference evidence="2 3" key="2">
    <citation type="submission" date="2018-11" db="EMBL/GenBank/DDBJ databases">
        <authorList>
            <consortium name="Pathogen Informatics"/>
        </authorList>
    </citation>
    <scope>NUCLEOTIDE SEQUENCE [LARGE SCALE GENOMIC DNA]</scope>
    <source>
        <strain evidence="2 3">Egypt</strain>
    </source>
</reference>
<sequence>MSSGTDQLPLANSRIIEMQYHGLHRATHFTYSEFLHAASSIDHERPSKREYGGRQPTSVHSDPVQLRDLLKKVPKK</sequence>
<evidence type="ECO:0000313" key="2">
    <source>
        <dbReference type="EMBL" id="VDP65371.1"/>
    </source>
</evidence>
<organism evidence="4">
    <name type="scientific">Echinostoma caproni</name>
    <dbReference type="NCBI Taxonomy" id="27848"/>
    <lineage>
        <taxon>Eukaryota</taxon>
        <taxon>Metazoa</taxon>
        <taxon>Spiralia</taxon>
        <taxon>Lophotrochozoa</taxon>
        <taxon>Platyhelminthes</taxon>
        <taxon>Trematoda</taxon>
        <taxon>Digenea</taxon>
        <taxon>Plagiorchiida</taxon>
        <taxon>Echinostomata</taxon>
        <taxon>Echinostomatoidea</taxon>
        <taxon>Echinostomatidae</taxon>
        <taxon>Echinostoma</taxon>
    </lineage>
</organism>
<gene>
    <name evidence="2" type="ORF">ECPE_LOCUS2083</name>
</gene>
<name>A0A183A548_9TREM</name>
<dbReference type="EMBL" id="UZAN01039406">
    <property type="protein sequence ID" value="VDP65371.1"/>
    <property type="molecule type" value="Genomic_DNA"/>
</dbReference>
<reference evidence="4" key="1">
    <citation type="submission" date="2016-06" db="UniProtKB">
        <authorList>
            <consortium name="WormBaseParasite"/>
        </authorList>
    </citation>
    <scope>IDENTIFICATION</scope>
</reference>
<dbReference type="Proteomes" id="UP000272942">
    <property type="component" value="Unassembled WGS sequence"/>
</dbReference>
<feature type="compositionally biased region" description="Basic and acidic residues" evidence="1">
    <location>
        <begin position="41"/>
        <end position="52"/>
    </location>
</feature>
<keyword evidence="3" id="KW-1185">Reference proteome</keyword>